<dbReference type="InterPro" id="IPR020846">
    <property type="entry name" value="MFS_dom"/>
</dbReference>
<dbReference type="InterPro" id="IPR011701">
    <property type="entry name" value="MFS"/>
</dbReference>
<dbReference type="GO" id="GO:0005886">
    <property type="term" value="C:plasma membrane"/>
    <property type="evidence" value="ECO:0007669"/>
    <property type="project" value="TreeGrafter"/>
</dbReference>
<protein>
    <recommendedName>
        <fullName evidence="7">Major facilitator superfamily (MFS) profile domain-containing protein</fullName>
    </recommendedName>
</protein>
<keyword evidence="2 6" id="KW-0812">Transmembrane</keyword>
<sequence length="583" mass="62156">MSSSNPTSDCHVVVDGDAISLIILPSAVHPGPQEELTIHSSLEARDHGVENAAGSSSVRSRIQLTATLLALFLSLFLAALDFTIATTATPTIINELHSATAYTWIGSAYLLASAASTPVLAKFSDIFGRKNILLVAVAIFFAGSAICASSNTTTSFIAGRSVQGSGAGGMIILTNICISDLFSMRDRGLFLGLTGVVWSLASGVGPLLGGALTEYVSWRWNWWINLPISGFAFGVLYFSLHVHNPRTSFLKGAKAIDWLGTVLILGLTLMILLGLSLGGIISPWGSPKVICLIVFGLVIVFVFGIHETRFATNPLMPMRIVQRRSNVASLLVCFMHGFVNMSSWYFLPLYFQAVKEASPLRSGLLILPITLVQAVVSVAAGCFIRYTGRYLELIWIGMAGTCLGFGLFIKLGVNSSLVEIVLFQIVAGVGVGLVFQPPLIALQSLVAQEDVAAATALFGFSRSFSTAVSAVIGGVIFQNQMQAHYNELQFILPGDVARNFSGHAAAANVKLIATLTVAEKIAVQKSYAESLSTMWILYSSIAGLGLLLSVFITKQNLTTEHVETRTGIEKDEQGKAPEAVVTA</sequence>
<feature type="transmembrane region" description="Helical" evidence="6">
    <location>
        <begin position="132"/>
        <end position="152"/>
    </location>
</feature>
<evidence type="ECO:0000256" key="6">
    <source>
        <dbReference type="SAM" id="Phobius"/>
    </source>
</evidence>
<evidence type="ECO:0000256" key="5">
    <source>
        <dbReference type="SAM" id="MobiDB-lite"/>
    </source>
</evidence>
<feature type="transmembrane region" description="Helical" evidence="6">
    <location>
        <begin position="68"/>
        <end position="89"/>
    </location>
</feature>
<dbReference type="FunFam" id="1.20.1250.20:FF:000196">
    <property type="entry name" value="MFS toxin efflux pump (AflT)"/>
    <property type="match status" value="1"/>
</dbReference>
<feature type="transmembrane region" description="Helical" evidence="6">
    <location>
        <begin position="535"/>
        <end position="553"/>
    </location>
</feature>
<feature type="transmembrane region" description="Helical" evidence="6">
    <location>
        <begin position="454"/>
        <end position="477"/>
    </location>
</feature>
<dbReference type="Proteomes" id="UP000256328">
    <property type="component" value="Unassembled WGS sequence"/>
</dbReference>
<feature type="region of interest" description="Disordered" evidence="5">
    <location>
        <begin position="564"/>
        <end position="583"/>
    </location>
</feature>
<dbReference type="SUPFAM" id="SSF103473">
    <property type="entry name" value="MFS general substrate transporter"/>
    <property type="match status" value="1"/>
</dbReference>
<comment type="caution">
    <text evidence="8">The sequence shown here is derived from an EMBL/GenBank/DDBJ whole genome shotgun (WGS) entry which is preliminary data.</text>
</comment>
<keyword evidence="3 6" id="KW-1133">Transmembrane helix</keyword>
<organism evidence="8 9">
    <name type="scientific">Coleophoma crateriformis</name>
    <dbReference type="NCBI Taxonomy" id="565419"/>
    <lineage>
        <taxon>Eukaryota</taxon>
        <taxon>Fungi</taxon>
        <taxon>Dikarya</taxon>
        <taxon>Ascomycota</taxon>
        <taxon>Pezizomycotina</taxon>
        <taxon>Leotiomycetes</taxon>
        <taxon>Helotiales</taxon>
        <taxon>Dermateaceae</taxon>
        <taxon>Coleophoma</taxon>
    </lineage>
</organism>
<comment type="subcellular location">
    <subcellularLocation>
        <location evidence="1">Membrane</location>
        <topology evidence="1">Multi-pass membrane protein</topology>
    </subcellularLocation>
</comment>
<dbReference type="PROSITE" id="PS50850">
    <property type="entry name" value="MFS"/>
    <property type="match status" value="1"/>
</dbReference>
<proteinExistence type="predicted"/>
<dbReference type="InterPro" id="IPR005829">
    <property type="entry name" value="Sugar_transporter_CS"/>
</dbReference>
<evidence type="ECO:0000313" key="9">
    <source>
        <dbReference type="Proteomes" id="UP000256328"/>
    </source>
</evidence>
<dbReference type="Gene3D" id="1.20.1250.20">
    <property type="entry name" value="MFS general substrate transporter like domains"/>
    <property type="match status" value="1"/>
</dbReference>
<feature type="transmembrane region" description="Helical" evidence="6">
    <location>
        <begin position="287"/>
        <end position="306"/>
    </location>
</feature>
<feature type="compositionally biased region" description="Basic and acidic residues" evidence="5">
    <location>
        <begin position="564"/>
        <end position="575"/>
    </location>
</feature>
<feature type="transmembrane region" description="Helical" evidence="6">
    <location>
        <begin position="258"/>
        <end position="281"/>
    </location>
</feature>
<feature type="transmembrane region" description="Helical" evidence="6">
    <location>
        <begin position="390"/>
        <end position="409"/>
    </location>
</feature>
<dbReference type="PANTHER" id="PTHR23501">
    <property type="entry name" value="MAJOR FACILITATOR SUPERFAMILY"/>
    <property type="match status" value="1"/>
</dbReference>
<accession>A0A3D8SM26</accession>
<evidence type="ECO:0000256" key="1">
    <source>
        <dbReference type="ARBA" id="ARBA00004141"/>
    </source>
</evidence>
<dbReference type="GO" id="GO:0022857">
    <property type="term" value="F:transmembrane transporter activity"/>
    <property type="evidence" value="ECO:0007669"/>
    <property type="project" value="InterPro"/>
</dbReference>
<dbReference type="Gene3D" id="1.20.1720.10">
    <property type="entry name" value="Multidrug resistance protein D"/>
    <property type="match status" value="1"/>
</dbReference>
<gene>
    <name evidence="8" type="ORF">BP5796_03016</name>
</gene>
<feature type="transmembrane region" description="Helical" evidence="6">
    <location>
        <begin position="220"/>
        <end position="238"/>
    </location>
</feature>
<evidence type="ECO:0000313" key="8">
    <source>
        <dbReference type="EMBL" id="RDW87322.1"/>
    </source>
</evidence>
<feature type="transmembrane region" description="Helical" evidence="6">
    <location>
        <begin position="327"/>
        <end position="351"/>
    </location>
</feature>
<feature type="transmembrane region" description="Helical" evidence="6">
    <location>
        <begin position="363"/>
        <end position="383"/>
    </location>
</feature>
<keyword evidence="4 6" id="KW-0472">Membrane</keyword>
<feature type="transmembrane region" description="Helical" evidence="6">
    <location>
        <begin position="101"/>
        <end position="120"/>
    </location>
</feature>
<feature type="transmembrane region" description="Helical" evidence="6">
    <location>
        <begin position="421"/>
        <end position="442"/>
    </location>
</feature>
<feature type="domain" description="Major facilitator superfamily (MFS) profile" evidence="7">
    <location>
        <begin position="67"/>
        <end position="557"/>
    </location>
</feature>
<name>A0A3D8SM26_9HELO</name>
<evidence type="ECO:0000256" key="4">
    <source>
        <dbReference type="ARBA" id="ARBA00023136"/>
    </source>
</evidence>
<feature type="transmembrane region" description="Helical" evidence="6">
    <location>
        <begin position="164"/>
        <end position="182"/>
    </location>
</feature>
<feature type="transmembrane region" description="Helical" evidence="6">
    <location>
        <begin position="189"/>
        <end position="208"/>
    </location>
</feature>
<dbReference type="PANTHER" id="PTHR23501:SF158">
    <property type="entry name" value="TRANSPORTER, PUTATIVE (AFU_ORTHOLOGUE AFUA_5G14490)-RELATED"/>
    <property type="match status" value="1"/>
</dbReference>
<evidence type="ECO:0000256" key="2">
    <source>
        <dbReference type="ARBA" id="ARBA00022692"/>
    </source>
</evidence>
<dbReference type="OrthoDB" id="4139357at2759"/>
<dbReference type="PRINTS" id="PR01036">
    <property type="entry name" value="TCRTETB"/>
</dbReference>
<keyword evidence="9" id="KW-1185">Reference proteome</keyword>
<reference evidence="8 9" key="1">
    <citation type="journal article" date="2018" name="IMA Fungus">
        <title>IMA Genome-F 9: Draft genome sequence of Annulohypoxylon stygium, Aspergillus mulundensis, Berkeleyomyces basicola (syn. Thielaviopsis basicola), Ceratocystis smalleyi, two Cercospora beticola strains, Coleophoma cylindrospora, Fusarium fracticaudum, Phialophora cf. hyalina, and Morchella septimelata.</title>
        <authorList>
            <person name="Wingfield B.D."/>
            <person name="Bills G.F."/>
            <person name="Dong Y."/>
            <person name="Huang W."/>
            <person name="Nel W.J."/>
            <person name="Swalarsk-Parry B.S."/>
            <person name="Vaghefi N."/>
            <person name="Wilken P.M."/>
            <person name="An Z."/>
            <person name="de Beer Z.W."/>
            <person name="De Vos L."/>
            <person name="Chen L."/>
            <person name="Duong T.A."/>
            <person name="Gao Y."/>
            <person name="Hammerbacher A."/>
            <person name="Kikkert J.R."/>
            <person name="Li Y."/>
            <person name="Li H."/>
            <person name="Li K."/>
            <person name="Li Q."/>
            <person name="Liu X."/>
            <person name="Ma X."/>
            <person name="Naidoo K."/>
            <person name="Pethybridge S.J."/>
            <person name="Sun J."/>
            <person name="Steenkamp E.T."/>
            <person name="van der Nest M.A."/>
            <person name="van Wyk S."/>
            <person name="Wingfield M.J."/>
            <person name="Xiong C."/>
            <person name="Yue Q."/>
            <person name="Zhang X."/>
        </authorList>
    </citation>
    <scope>NUCLEOTIDE SEQUENCE [LARGE SCALE GENOMIC DNA]</scope>
    <source>
        <strain evidence="8 9">BP5796</strain>
    </source>
</reference>
<dbReference type="CDD" id="cd17502">
    <property type="entry name" value="MFS_Azr1_MDR_like"/>
    <property type="match status" value="1"/>
</dbReference>
<evidence type="ECO:0000259" key="7">
    <source>
        <dbReference type="PROSITE" id="PS50850"/>
    </source>
</evidence>
<dbReference type="InterPro" id="IPR036259">
    <property type="entry name" value="MFS_trans_sf"/>
</dbReference>
<dbReference type="Pfam" id="PF07690">
    <property type="entry name" value="MFS_1"/>
    <property type="match status" value="1"/>
</dbReference>
<dbReference type="PROSITE" id="PS00216">
    <property type="entry name" value="SUGAR_TRANSPORT_1"/>
    <property type="match status" value="1"/>
</dbReference>
<dbReference type="EMBL" id="PDLN01000004">
    <property type="protein sequence ID" value="RDW87322.1"/>
    <property type="molecule type" value="Genomic_DNA"/>
</dbReference>
<dbReference type="AlphaFoldDB" id="A0A3D8SM26"/>
<evidence type="ECO:0000256" key="3">
    <source>
        <dbReference type="ARBA" id="ARBA00022989"/>
    </source>
</evidence>